<evidence type="ECO:0000259" key="3">
    <source>
        <dbReference type="PROSITE" id="PS50102"/>
    </source>
</evidence>
<dbReference type="AlphaFoldDB" id="A0A1G1VF01"/>
<keyword evidence="1" id="KW-0694">RNA-binding</keyword>
<reference evidence="4 5" key="1">
    <citation type="journal article" date="2016" name="Nat. Commun.">
        <title>Thousands of microbial genomes shed light on interconnected biogeochemical processes in an aquifer system.</title>
        <authorList>
            <person name="Anantharaman K."/>
            <person name="Brown C.T."/>
            <person name="Hug L.A."/>
            <person name="Sharon I."/>
            <person name="Castelle C.J."/>
            <person name="Probst A.J."/>
            <person name="Thomas B.C."/>
            <person name="Singh A."/>
            <person name="Wilkins M.J."/>
            <person name="Karaoz U."/>
            <person name="Brodie E.L."/>
            <person name="Williams K.H."/>
            <person name="Hubbard S.S."/>
            <person name="Banfield J.F."/>
        </authorList>
    </citation>
    <scope>NUCLEOTIDE SEQUENCE [LARGE SCALE GENOMIC DNA]</scope>
</reference>
<name>A0A1G1VF01_9BACT</name>
<evidence type="ECO:0000313" key="5">
    <source>
        <dbReference type="Proteomes" id="UP000178659"/>
    </source>
</evidence>
<protein>
    <submittedName>
        <fullName evidence="4">RNA-binding protein</fullName>
    </submittedName>
</protein>
<dbReference type="Gene3D" id="3.30.70.330">
    <property type="match status" value="1"/>
</dbReference>
<dbReference type="CDD" id="cd21608">
    <property type="entry name" value="RRM2_NsCP33_like"/>
    <property type="match status" value="1"/>
</dbReference>
<accession>A0A1G1VF01</accession>
<dbReference type="SUPFAM" id="SSF54928">
    <property type="entry name" value="RNA-binding domain, RBD"/>
    <property type="match status" value="1"/>
</dbReference>
<dbReference type="Pfam" id="PF00076">
    <property type="entry name" value="RRM_1"/>
    <property type="match status" value="1"/>
</dbReference>
<feature type="compositionally biased region" description="Gly residues" evidence="2">
    <location>
        <begin position="90"/>
        <end position="101"/>
    </location>
</feature>
<comment type="caution">
    <text evidence="4">The sequence shown here is derived from an EMBL/GenBank/DDBJ whole genome shotgun (WGS) entry which is preliminary data.</text>
</comment>
<proteinExistence type="predicted"/>
<dbReference type="Proteomes" id="UP000178659">
    <property type="component" value="Unassembled WGS sequence"/>
</dbReference>
<evidence type="ECO:0000256" key="2">
    <source>
        <dbReference type="SAM" id="MobiDB-lite"/>
    </source>
</evidence>
<dbReference type="InterPro" id="IPR052462">
    <property type="entry name" value="SLIRP/GR-RBP-like"/>
</dbReference>
<evidence type="ECO:0000256" key="1">
    <source>
        <dbReference type="ARBA" id="ARBA00022884"/>
    </source>
</evidence>
<dbReference type="PROSITE" id="PS50102">
    <property type="entry name" value="RRM"/>
    <property type="match status" value="1"/>
</dbReference>
<sequence length="114" mass="12249">MAKKLFVGGLSWGTTDAQLNEFFAQIGPVASASVVTDKFSGKSRGFGFVEMASDEDAEKAKTELNGKELDSRAISVNDARPQEPRDNNFSGGGSRGGFGGRGGDRPRRDNRRSY</sequence>
<feature type="domain" description="RRM" evidence="3">
    <location>
        <begin position="3"/>
        <end position="81"/>
    </location>
</feature>
<feature type="compositionally biased region" description="Basic and acidic residues" evidence="2">
    <location>
        <begin position="58"/>
        <end position="71"/>
    </location>
</feature>
<dbReference type="InterPro" id="IPR035979">
    <property type="entry name" value="RBD_domain_sf"/>
</dbReference>
<dbReference type="SMART" id="SM00360">
    <property type="entry name" value="RRM"/>
    <property type="match status" value="1"/>
</dbReference>
<dbReference type="InterPro" id="IPR000504">
    <property type="entry name" value="RRM_dom"/>
</dbReference>
<evidence type="ECO:0000313" key="4">
    <source>
        <dbReference type="EMBL" id="OGY13949.1"/>
    </source>
</evidence>
<feature type="compositionally biased region" description="Basic and acidic residues" evidence="2">
    <location>
        <begin position="102"/>
        <end position="114"/>
    </location>
</feature>
<dbReference type="InterPro" id="IPR012677">
    <property type="entry name" value="Nucleotide-bd_a/b_plait_sf"/>
</dbReference>
<dbReference type="InterPro" id="IPR048289">
    <property type="entry name" value="RRM2_NsCP33-like"/>
</dbReference>
<dbReference type="GO" id="GO:0003723">
    <property type="term" value="F:RNA binding"/>
    <property type="evidence" value="ECO:0007669"/>
    <property type="project" value="UniProtKB-KW"/>
</dbReference>
<gene>
    <name evidence="4" type="ORF">A3A77_04095</name>
</gene>
<organism evidence="4 5">
    <name type="scientific">Candidatus Blackburnbacteria bacterium RIFCSPLOWO2_01_FULL_40_20</name>
    <dbReference type="NCBI Taxonomy" id="1797519"/>
    <lineage>
        <taxon>Bacteria</taxon>
        <taxon>Candidatus Blackburniibacteriota</taxon>
    </lineage>
</organism>
<feature type="region of interest" description="Disordered" evidence="2">
    <location>
        <begin position="54"/>
        <end position="114"/>
    </location>
</feature>
<dbReference type="EMBL" id="MHCC01000006">
    <property type="protein sequence ID" value="OGY13949.1"/>
    <property type="molecule type" value="Genomic_DNA"/>
</dbReference>
<dbReference type="PANTHER" id="PTHR48027">
    <property type="entry name" value="HETEROGENEOUS NUCLEAR RIBONUCLEOPROTEIN 87F-RELATED"/>
    <property type="match status" value="1"/>
</dbReference>